<dbReference type="Pfam" id="PF04389">
    <property type="entry name" value="Peptidase_M28"/>
    <property type="match status" value="1"/>
</dbReference>
<evidence type="ECO:0000256" key="9">
    <source>
        <dbReference type="ARBA" id="ARBA00022670"/>
    </source>
</evidence>
<evidence type="ECO:0000256" key="17">
    <source>
        <dbReference type="ARBA" id="ARBA00023145"/>
    </source>
</evidence>
<dbReference type="GO" id="GO:0043171">
    <property type="term" value="P:peptide catabolic process"/>
    <property type="evidence" value="ECO:0007669"/>
    <property type="project" value="TreeGrafter"/>
</dbReference>
<dbReference type="PANTHER" id="PTHR12053:SF3">
    <property type="entry name" value="CARBOXYPEPTIDASE Q"/>
    <property type="match status" value="1"/>
</dbReference>
<organism evidence="24 27">
    <name type="scientific">Cephus cinctus</name>
    <name type="common">Wheat stem sawfly</name>
    <dbReference type="NCBI Taxonomy" id="211228"/>
    <lineage>
        <taxon>Eukaryota</taxon>
        <taxon>Metazoa</taxon>
        <taxon>Ecdysozoa</taxon>
        <taxon>Arthropoda</taxon>
        <taxon>Hexapoda</taxon>
        <taxon>Insecta</taxon>
        <taxon>Pterygota</taxon>
        <taxon>Neoptera</taxon>
        <taxon>Endopterygota</taxon>
        <taxon>Hymenoptera</taxon>
        <taxon>Cephoidea</taxon>
        <taxon>Cephidae</taxon>
        <taxon>Cephus</taxon>
    </lineage>
</organism>
<keyword evidence="8 25" id="KW-0121">Carboxypeptidase</keyword>
<keyword evidence="16" id="KW-0482">Metalloprotease</keyword>
<dbReference type="GO" id="GO:0005764">
    <property type="term" value="C:lysosome"/>
    <property type="evidence" value="ECO:0007669"/>
    <property type="project" value="UniProtKB-SubCell"/>
</dbReference>
<evidence type="ECO:0000256" key="22">
    <source>
        <dbReference type="SAM" id="SignalP"/>
    </source>
</evidence>
<keyword evidence="13" id="KW-0256">Endoplasmic reticulum</keyword>
<protein>
    <recommendedName>
        <fullName evidence="6">Carboxypeptidase Q</fullName>
    </recommendedName>
    <alternativeName>
        <fullName evidence="21">Plasma glutamate carboxypeptidase</fullName>
    </alternativeName>
</protein>
<dbReference type="RefSeq" id="XP_015591361.1">
    <property type="nucleotide sequence ID" value="XM_015735875.2"/>
</dbReference>
<keyword evidence="12" id="KW-0378">Hydrolase</keyword>
<dbReference type="GO" id="GO:0046872">
    <property type="term" value="F:metal ion binding"/>
    <property type="evidence" value="ECO:0007669"/>
    <property type="project" value="UniProtKB-KW"/>
</dbReference>
<evidence type="ECO:0000256" key="11">
    <source>
        <dbReference type="ARBA" id="ARBA00022729"/>
    </source>
</evidence>
<dbReference type="InterPro" id="IPR007484">
    <property type="entry name" value="Peptidase_M28"/>
</dbReference>
<dbReference type="SUPFAM" id="SSF53187">
    <property type="entry name" value="Zn-dependent exopeptidases"/>
    <property type="match status" value="1"/>
</dbReference>
<feature type="domain" description="Peptidase M28" evidence="23">
    <location>
        <begin position="279"/>
        <end position="466"/>
    </location>
</feature>
<evidence type="ECO:0000256" key="21">
    <source>
        <dbReference type="ARBA" id="ARBA00033328"/>
    </source>
</evidence>
<keyword evidence="15" id="KW-0333">Golgi apparatus</keyword>
<sequence>MSWITFKMWVPLKLFVAIWLLAQGACDAWGYEDNEISSCSLSNDLIKEIEDYAPIVHNIINMTVNGTYKRSTWQELSTFVDKFGARPSGSQVLEDSIQYMLNRSLNVNLENVHGENATVPHWVRGSESATLLEPRKKDIALLGLGYSVGTDADGITADVIVVQSFAELKTRAKEVSGKIVVYNQKFVSYGETVKYRSKGATEAAKHGAVAALIRSVTPFSLYTPHTGMMSYGENITKIPAACITVEDATLLNRMADRGERIRLNLKMEAQSYPDKISRNVIAEIVGVEKPNKTVVISGHIDSWDVGQGAMDDGGGAFISWNSLAILKSLNLRPKRTIRAILWTAEEMGIVGARQYIQEHRAEQSNLQFVMESDMGTFEPVGLDVTAPVEVMCILKKVMSLLTPLGDMKLRSPAEGPDIEDWINAGVPGASLWNKNSKYFWYHHTNADTMLVENPDALDMNTALFAAVSYVVADLSYDFPHLK</sequence>
<dbReference type="GO" id="GO:0005615">
    <property type="term" value="C:extracellular space"/>
    <property type="evidence" value="ECO:0007669"/>
    <property type="project" value="TreeGrafter"/>
</dbReference>
<dbReference type="RefSeq" id="XP_015591360.1">
    <property type="nucleotide sequence ID" value="XM_015735874.2"/>
</dbReference>
<keyword evidence="17" id="KW-0865">Zymogen</keyword>
<dbReference type="Proteomes" id="UP000694920">
    <property type="component" value="Unplaced"/>
</dbReference>
<evidence type="ECO:0000256" key="3">
    <source>
        <dbReference type="ARBA" id="ARBA00004555"/>
    </source>
</evidence>
<comment type="subcellular location">
    <subcellularLocation>
        <location evidence="1">Endoplasmic reticulum</location>
    </subcellularLocation>
    <subcellularLocation>
        <location evidence="3">Golgi apparatus</location>
    </subcellularLocation>
    <subcellularLocation>
        <location evidence="2">Lysosome</location>
    </subcellularLocation>
    <subcellularLocation>
        <location evidence="4">Secreted</location>
    </subcellularLocation>
</comment>
<comment type="similarity">
    <text evidence="5">Belongs to the peptidase M28 family.</text>
</comment>
<dbReference type="PANTHER" id="PTHR12053">
    <property type="entry name" value="PROTEASE FAMILY M28 PLASMA GLUTAMATE CARBOXYPEPTIDASE-RELATED"/>
    <property type="match status" value="1"/>
</dbReference>
<keyword evidence="24" id="KW-1185">Reference proteome</keyword>
<proteinExistence type="inferred from homology"/>
<evidence type="ECO:0000256" key="1">
    <source>
        <dbReference type="ARBA" id="ARBA00004240"/>
    </source>
</evidence>
<dbReference type="GO" id="GO:0070573">
    <property type="term" value="F:metallodipeptidase activity"/>
    <property type="evidence" value="ECO:0007669"/>
    <property type="project" value="InterPro"/>
</dbReference>
<evidence type="ECO:0000256" key="5">
    <source>
        <dbReference type="ARBA" id="ARBA00010918"/>
    </source>
</evidence>
<evidence type="ECO:0000256" key="4">
    <source>
        <dbReference type="ARBA" id="ARBA00004613"/>
    </source>
</evidence>
<evidence type="ECO:0000256" key="14">
    <source>
        <dbReference type="ARBA" id="ARBA00022833"/>
    </source>
</evidence>
<evidence type="ECO:0000313" key="25">
    <source>
        <dbReference type="RefSeq" id="XP_015591360.1"/>
    </source>
</evidence>
<evidence type="ECO:0000259" key="23">
    <source>
        <dbReference type="Pfam" id="PF04389"/>
    </source>
</evidence>
<keyword evidence="10" id="KW-0479">Metal-binding</keyword>
<dbReference type="FunFam" id="3.50.30.30:FF:000009">
    <property type="entry name" value="Carboxypeptidase Q"/>
    <property type="match status" value="1"/>
</dbReference>
<dbReference type="KEGG" id="ccin:107265934"/>
<evidence type="ECO:0000256" key="8">
    <source>
        <dbReference type="ARBA" id="ARBA00022645"/>
    </source>
</evidence>
<feature type="signal peptide" evidence="22">
    <location>
        <begin position="1"/>
        <end position="30"/>
    </location>
</feature>
<dbReference type="AlphaFoldDB" id="A0AAJ7RDR1"/>
<keyword evidence="18" id="KW-0325">Glycoprotein</keyword>
<dbReference type="GO" id="GO:0005783">
    <property type="term" value="C:endoplasmic reticulum"/>
    <property type="evidence" value="ECO:0007669"/>
    <property type="project" value="UniProtKB-SubCell"/>
</dbReference>
<dbReference type="GO" id="GO:0005794">
    <property type="term" value="C:Golgi apparatus"/>
    <property type="evidence" value="ECO:0007669"/>
    <property type="project" value="UniProtKB-SubCell"/>
</dbReference>
<name>A0AAJ7RDR1_CEPCN</name>
<dbReference type="Gene3D" id="3.40.630.10">
    <property type="entry name" value="Zn peptidases"/>
    <property type="match status" value="1"/>
</dbReference>
<gene>
    <name evidence="25 26 27" type="primary">LOC107265934</name>
</gene>
<evidence type="ECO:0000256" key="10">
    <source>
        <dbReference type="ARBA" id="ARBA00022723"/>
    </source>
</evidence>
<accession>A0AAJ7RDR1</accession>
<evidence type="ECO:0000256" key="6">
    <source>
        <dbReference type="ARBA" id="ARBA00014116"/>
    </source>
</evidence>
<dbReference type="FunFam" id="3.40.630.10:FF:000036">
    <property type="entry name" value="Carboxypeptidase Q"/>
    <property type="match status" value="1"/>
</dbReference>
<evidence type="ECO:0000313" key="24">
    <source>
        <dbReference type="Proteomes" id="UP000694920"/>
    </source>
</evidence>
<evidence type="ECO:0000256" key="15">
    <source>
        <dbReference type="ARBA" id="ARBA00023034"/>
    </source>
</evidence>
<evidence type="ECO:0000256" key="13">
    <source>
        <dbReference type="ARBA" id="ARBA00022824"/>
    </source>
</evidence>
<keyword evidence="7" id="KW-0964">Secreted</keyword>
<evidence type="ECO:0000256" key="16">
    <source>
        <dbReference type="ARBA" id="ARBA00023049"/>
    </source>
</evidence>
<dbReference type="RefSeq" id="XP_024938968.1">
    <property type="nucleotide sequence ID" value="XM_025083200.1"/>
</dbReference>
<evidence type="ECO:0000256" key="12">
    <source>
        <dbReference type="ARBA" id="ARBA00022801"/>
    </source>
</evidence>
<evidence type="ECO:0000256" key="18">
    <source>
        <dbReference type="ARBA" id="ARBA00023180"/>
    </source>
</evidence>
<comment type="subunit">
    <text evidence="20">Homodimer. The monomeric form is inactive while the homodimer is active.</text>
</comment>
<evidence type="ECO:0000256" key="2">
    <source>
        <dbReference type="ARBA" id="ARBA00004371"/>
    </source>
</evidence>
<dbReference type="GeneID" id="107265934"/>
<evidence type="ECO:0000256" key="19">
    <source>
        <dbReference type="ARBA" id="ARBA00023228"/>
    </source>
</evidence>
<keyword evidence="14" id="KW-0862">Zinc</keyword>
<feature type="chain" id="PRO_5044709112" description="Carboxypeptidase Q" evidence="22">
    <location>
        <begin position="31"/>
        <end position="482"/>
    </location>
</feature>
<evidence type="ECO:0000256" key="20">
    <source>
        <dbReference type="ARBA" id="ARBA00025833"/>
    </source>
</evidence>
<keyword evidence="11 22" id="KW-0732">Signal</keyword>
<reference evidence="25 26" key="1">
    <citation type="submission" date="2025-04" db="UniProtKB">
        <authorList>
            <consortium name="RefSeq"/>
        </authorList>
    </citation>
    <scope>IDENTIFICATION</scope>
</reference>
<evidence type="ECO:0000313" key="27">
    <source>
        <dbReference type="RefSeq" id="XP_024938968.1"/>
    </source>
</evidence>
<dbReference type="Gene3D" id="3.50.30.30">
    <property type="match status" value="1"/>
</dbReference>
<dbReference type="GO" id="GO:0004180">
    <property type="term" value="F:carboxypeptidase activity"/>
    <property type="evidence" value="ECO:0007669"/>
    <property type="project" value="UniProtKB-KW"/>
</dbReference>
<dbReference type="GO" id="GO:0006508">
    <property type="term" value="P:proteolysis"/>
    <property type="evidence" value="ECO:0007669"/>
    <property type="project" value="UniProtKB-KW"/>
</dbReference>
<dbReference type="InterPro" id="IPR039866">
    <property type="entry name" value="CPQ"/>
</dbReference>
<keyword evidence="19" id="KW-0458">Lysosome</keyword>
<keyword evidence="9" id="KW-0645">Protease</keyword>
<evidence type="ECO:0000313" key="26">
    <source>
        <dbReference type="RefSeq" id="XP_015591361.1"/>
    </source>
</evidence>
<dbReference type="CDD" id="cd03883">
    <property type="entry name" value="M28_Pgcp_like"/>
    <property type="match status" value="1"/>
</dbReference>
<evidence type="ECO:0000256" key="7">
    <source>
        <dbReference type="ARBA" id="ARBA00022525"/>
    </source>
</evidence>